<organism evidence="8 9">
    <name type="scientific">Gonium pectorale</name>
    <name type="common">Green alga</name>
    <dbReference type="NCBI Taxonomy" id="33097"/>
    <lineage>
        <taxon>Eukaryota</taxon>
        <taxon>Viridiplantae</taxon>
        <taxon>Chlorophyta</taxon>
        <taxon>core chlorophytes</taxon>
        <taxon>Chlorophyceae</taxon>
        <taxon>CS clade</taxon>
        <taxon>Chlamydomonadales</taxon>
        <taxon>Volvocaceae</taxon>
        <taxon>Gonium</taxon>
    </lineage>
</organism>
<keyword evidence="2 5" id="KW-0547">Nucleotide-binding</keyword>
<keyword evidence="3" id="KW-0418">Kinase</keyword>
<protein>
    <recommendedName>
        <fullName evidence="7">Protein kinase domain-containing protein</fullName>
    </recommendedName>
</protein>
<evidence type="ECO:0000256" key="1">
    <source>
        <dbReference type="ARBA" id="ARBA00022679"/>
    </source>
</evidence>
<accession>A0A150GBB4</accession>
<proteinExistence type="inferred from homology"/>
<evidence type="ECO:0000313" key="8">
    <source>
        <dbReference type="EMBL" id="KXZ47122.1"/>
    </source>
</evidence>
<dbReference type="EMBL" id="LSYV01000039">
    <property type="protein sequence ID" value="KXZ47122.1"/>
    <property type="molecule type" value="Genomic_DNA"/>
</dbReference>
<evidence type="ECO:0000256" key="3">
    <source>
        <dbReference type="ARBA" id="ARBA00022777"/>
    </source>
</evidence>
<evidence type="ECO:0000256" key="6">
    <source>
        <dbReference type="RuleBase" id="RU000304"/>
    </source>
</evidence>
<dbReference type="PROSITE" id="PS50011">
    <property type="entry name" value="PROTEIN_KINASE_DOM"/>
    <property type="match status" value="1"/>
</dbReference>
<keyword evidence="4 5" id="KW-0067">ATP-binding</keyword>
<dbReference type="PROSITE" id="PS00107">
    <property type="entry name" value="PROTEIN_KINASE_ATP"/>
    <property type="match status" value="1"/>
</dbReference>
<comment type="similarity">
    <text evidence="6">Belongs to the protein kinase superfamily.</text>
</comment>
<dbReference type="PROSITE" id="PS00108">
    <property type="entry name" value="PROTEIN_KINASE_ST"/>
    <property type="match status" value="1"/>
</dbReference>
<evidence type="ECO:0000259" key="7">
    <source>
        <dbReference type="PROSITE" id="PS50011"/>
    </source>
</evidence>
<dbReference type="Pfam" id="PF00069">
    <property type="entry name" value="Pkinase"/>
    <property type="match status" value="1"/>
</dbReference>
<dbReference type="Gene3D" id="1.10.510.10">
    <property type="entry name" value="Transferase(Phosphotransferase) domain 1"/>
    <property type="match status" value="1"/>
</dbReference>
<dbReference type="InterPro" id="IPR017441">
    <property type="entry name" value="Protein_kinase_ATP_BS"/>
</dbReference>
<dbReference type="InterPro" id="IPR008271">
    <property type="entry name" value="Ser/Thr_kinase_AS"/>
</dbReference>
<dbReference type="GO" id="GO:0004674">
    <property type="term" value="F:protein serine/threonine kinase activity"/>
    <property type="evidence" value="ECO:0007669"/>
    <property type="project" value="UniProtKB-KW"/>
</dbReference>
<dbReference type="SMART" id="SM00220">
    <property type="entry name" value="S_TKc"/>
    <property type="match status" value="1"/>
</dbReference>
<dbReference type="OrthoDB" id="547759at2759"/>
<keyword evidence="9" id="KW-1185">Reference proteome</keyword>
<dbReference type="AlphaFoldDB" id="A0A150GBB4"/>
<dbReference type="InterPro" id="IPR011009">
    <property type="entry name" value="Kinase-like_dom_sf"/>
</dbReference>
<evidence type="ECO:0000256" key="4">
    <source>
        <dbReference type="ARBA" id="ARBA00022840"/>
    </source>
</evidence>
<comment type="caution">
    <text evidence="8">The sequence shown here is derived from an EMBL/GenBank/DDBJ whole genome shotgun (WGS) entry which is preliminary data.</text>
</comment>
<keyword evidence="1" id="KW-0808">Transferase</keyword>
<dbReference type="PANTHER" id="PTHR44329">
    <property type="entry name" value="SERINE/THREONINE-PROTEIN KINASE TNNI3K-RELATED"/>
    <property type="match status" value="1"/>
</dbReference>
<name>A0A150GBB4_GONPE</name>
<evidence type="ECO:0000256" key="5">
    <source>
        <dbReference type="PROSITE-ProRule" id="PRU10141"/>
    </source>
</evidence>
<evidence type="ECO:0000256" key="2">
    <source>
        <dbReference type="ARBA" id="ARBA00022741"/>
    </source>
</evidence>
<dbReference type="Proteomes" id="UP000075714">
    <property type="component" value="Unassembled WGS sequence"/>
</dbReference>
<dbReference type="SUPFAM" id="SSF56112">
    <property type="entry name" value="Protein kinase-like (PK-like)"/>
    <property type="match status" value="1"/>
</dbReference>
<dbReference type="InterPro" id="IPR000719">
    <property type="entry name" value="Prot_kinase_dom"/>
</dbReference>
<dbReference type="STRING" id="33097.A0A150GBB4"/>
<dbReference type="Gene3D" id="3.30.200.20">
    <property type="entry name" value="Phosphorylase Kinase, domain 1"/>
    <property type="match status" value="1"/>
</dbReference>
<dbReference type="InterPro" id="IPR051681">
    <property type="entry name" value="Ser/Thr_Kinases-Pseudokinases"/>
</dbReference>
<keyword evidence="6" id="KW-0723">Serine/threonine-protein kinase</keyword>
<feature type="binding site" evidence="5">
    <location>
        <position position="172"/>
    </location>
    <ligand>
        <name>ATP</name>
        <dbReference type="ChEBI" id="CHEBI:30616"/>
    </ligand>
</feature>
<feature type="domain" description="Protein kinase" evidence="7">
    <location>
        <begin position="145"/>
        <end position="469"/>
    </location>
</feature>
<evidence type="ECO:0000313" key="9">
    <source>
        <dbReference type="Proteomes" id="UP000075714"/>
    </source>
</evidence>
<sequence>MAPPQASAAAVANRCAVAQALARRVAAAGGGQVMSGGPQPPAPGVEGGAAGAPLILRIQPGSDGAGGSAPAVPPAAAVVQDEGEFLREVSVYFCELRDRLKRGADEDGDSEAAAVVEGDPLAEKSGLQAAIRALQAELGGNSSDMEVFSVLGSGAFGVVYTGRWRSLPVAVKTMVVTDVEGGKEGRRRQQAVLEAAISLSMAHENLVATYTYMLKPLVQQPSDTSCAGGQGVGPGQQMPPGTVADGGADAYKLYIVQELCNGGSLHQALSRGMAGTVRSGGSGRLLALRLALDVARGVAHVHACRIVHGDLKPDNVLLMVQLEGDDEASDHGSAFTALTAKVADFGLSLPLAEDATHQSKRFQGTPSRMAPEVARRGELSPRSDVWSYGTMLIEFFYGCTLEDIAATFVSALPDIGSKIEYQRLCTLLLEDMLTTPEHAYTLLTASCFAPEPHNRPTFETIVTQLEQIMGSC</sequence>
<reference evidence="9" key="1">
    <citation type="journal article" date="2016" name="Nat. Commun.">
        <title>The Gonium pectorale genome demonstrates co-option of cell cycle regulation during the evolution of multicellularity.</title>
        <authorList>
            <person name="Hanschen E.R."/>
            <person name="Marriage T.N."/>
            <person name="Ferris P.J."/>
            <person name="Hamaji T."/>
            <person name="Toyoda A."/>
            <person name="Fujiyama A."/>
            <person name="Neme R."/>
            <person name="Noguchi H."/>
            <person name="Minakuchi Y."/>
            <person name="Suzuki M."/>
            <person name="Kawai-Toyooka H."/>
            <person name="Smith D.R."/>
            <person name="Sparks H."/>
            <person name="Anderson J."/>
            <person name="Bakaric R."/>
            <person name="Luria V."/>
            <person name="Karger A."/>
            <person name="Kirschner M.W."/>
            <person name="Durand P.M."/>
            <person name="Michod R.E."/>
            <person name="Nozaki H."/>
            <person name="Olson B.J."/>
        </authorList>
    </citation>
    <scope>NUCLEOTIDE SEQUENCE [LARGE SCALE GENOMIC DNA]</scope>
    <source>
        <strain evidence="9">NIES-2863</strain>
    </source>
</reference>
<dbReference type="GO" id="GO:0005524">
    <property type="term" value="F:ATP binding"/>
    <property type="evidence" value="ECO:0007669"/>
    <property type="project" value="UniProtKB-UniRule"/>
</dbReference>
<gene>
    <name evidence="8" type="ORF">GPECTOR_38g360</name>
</gene>
<dbReference type="PANTHER" id="PTHR44329:SF214">
    <property type="entry name" value="PROTEIN KINASE DOMAIN-CONTAINING PROTEIN"/>
    <property type="match status" value="1"/>
</dbReference>